<feature type="transmembrane region" description="Helical" evidence="1">
    <location>
        <begin position="35"/>
        <end position="53"/>
    </location>
</feature>
<dbReference type="Proteomes" id="UP000481872">
    <property type="component" value="Unassembled WGS sequence"/>
</dbReference>
<keyword evidence="1" id="KW-0472">Membrane</keyword>
<accession>A0A6M0H4N9</accession>
<proteinExistence type="predicted"/>
<sequence>MSSSIKEIIIKFIFVFLFLCIIGYFIKWLEINFNKALAISLGIGLVDFVTYTIKNSRNKTNF</sequence>
<organism evidence="2 3">
    <name type="scientific">Clostridium senegalense</name>
    <dbReference type="NCBI Taxonomy" id="1465809"/>
    <lineage>
        <taxon>Bacteria</taxon>
        <taxon>Bacillati</taxon>
        <taxon>Bacillota</taxon>
        <taxon>Clostridia</taxon>
        <taxon>Eubacteriales</taxon>
        <taxon>Clostridiaceae</taxon>
        <taxon>Clostridium</taxon>
    </lineage>
</organism>
<dbReference type="AlphaFoldDB" id="A0A6M0H4N9"/>
<keyword evidence="1" id="KW-0812">Transmembrane</keyword>
<gene>
    <name evidence="2" type="ORF">G3M99_10140</name>
</gene>
<name>A0A6M0H4N9_9CLOT</name>
<keyword evidence="3" id="KW-1185">Reference proteome</keyword>
<dbReference type="EMBL" id="JAAGPU010000017">
    <property type="protein sequence ID" value="NEU05204.1"/>
    <property type="molecule type" value="Genomic_DNA"/>
</dbReference>
<keyword evidence="1" id="KW-1133">Transmembrane helix</keyword>
<dbReference type="RefSeq" id="WP_010297341.1">
    <property type="nucleotide sequence ID" value="NZ_CABKRL010000004.1"/>
</dbReference>
<protein>
    <submittedName>
        <fullName evidence="2">Uncharacterized protein</fullName>
    </submittedName>
</protein>
<evidence type="ECO:0000313" key="3">
    <source>
        <dbReference type="Proteomes" id="UP000481872"/>
    </source>
</evidence>
<evidence type="ECO:0000313" key="2">
    <source>
        <dbReference type="EMBL" id="NEU05204.1"/>
    </source>
</evidence>
<evidence type="ECO:0000256" key="1">
    <source>
        <dbReference type="SAM" id="Phobius"/>
    </source>
</evidence>
<comment type="caution">
    <text evidence="2">The sequence shown here is derived from an EMBL/GenBank/DDBJ whole genome shotgun (WGS) entry which is preliminary data.</text>
</comment>
<feature type="transmembrane region" description="Helical" evidence="1">
    <location>
        <begin position="12"/>
        <end position="29"/>
    </location>
</feature>
<reference evidence="2 3" key="1">
    <citation type="submission" date="2020-02" db="EMBL/GenBank/DDBJ databases">
        <title>Genome assembly of a novel Clostridium senegalense strain.</title>
        <authorList>
            <person name="Gupta T.B."/>
            <person name="Jauregui R."/>
            <person name="Maclean P."/>
            <person name="Nawarathana A."/>
            <person name="Brightwell G."/>
        </authorList>
    </citation>
    <scope>NUCLEOTIDE SEQUENCE [LARGE SCALE GENOMIC DNA]</scope>
    <source>
        <strain evidence="2 3">AGRFS4</strain>
    </source>
</reference>